<dbReference type="SUPFAM" id="SSF51905">
    <property type="entry name" value="FAD/NAD(P)-binding domain"/>
    <property type="match status" value="1"/>
</dbReference>
<keyword evidence="2" id="KW-0520">NAD</keyword>
<sequence>MALRVACIGGGPGGLFFSSLLKRRMPEAEVVLFERNQAADAFGFGVVFSDATLSGIDAVDPVLRDGLRDYGTHWDTIEVWLKGERRSMAGNGMAAIHRKTLLRLLQDGARSAGVDMRFGHQVPSLEELCREGDFDIVVGADGANSRTREELGEALGHTAEAATAKFIWFGTTHLFDGLTFVHRKSQFGNFAAHAYPISDDLSTFIVETDEDTWRRAGLDEFDVTQPPGSSDEKTRRFLEELFAEDLAGGTIVANNSRWGTFRTRRTRTWHAGNVVLLGDAVHTAHFSVGSGTKMAMEDAIVLARELTAGHPTLEDAFEAYEAERIPQTAKIQDSASGGLSWWEHFGRYHEAFAPSQFAFHFFSRSIGLDRIARRDPALVADARGFWRSQHGAAPLATPLTLGETAFAGRWLALTHDAAGRLGLSDPSGAWLAAVEDAAAAGPDAALLVTAPASEAEVAAAAGAVPAEAAAVVVRGGTVLTRRLLAEEARLGRGIPAVVVDEGDEAAAETLVLSGRADAVALPEEAANRQAPALAAGAAR</sequence>
<reference evidence="4 5" key="1">
    <citation type="journal article" date="2019" name="Int. J. Syst. Evol. Microbiol.">
        <title>The Global Catalogue of Microorganisms (GCM) 10K type strain sequencing project: providing services to taxonomists for standard genome sequencing and annotation.</title>
        <authorList>
            <consortium name="The Broad Institute Genomics Platform"/>
            <consortium name="The Broad Institute Genome Sequencing Center for Infectious Disease"/>
            <person name="Wu L."/>
            <person name="Ma J."/>
        </authorList>
    </citation>
    <scope>NUCLEOTIDE SEQUENCE [LARGE SCALE GENOMIC DNA]</scope>
    <source>
        <strain evidence="4 5">JCM 16034</strain>
    </source>
</reference>
<evidence type="ECO:0000313" key="4">
    <source>
        <dbReference type="EMBL" id="GAA2200014.1"/>
    </source>
</evidence>
<dbReference type="Proteomes" id="UP001500432">
    <property type="component" value="Unassembled WGS sequence"/>
</dbReference>
<dbReference type="Gene3D" id="3.30.9.20">
    <property type="match status" value="1"/>
</dbReference>
<protein>
    <recommendedName>
        <fullName evidence="3">FAD-binding domain-containing protein</fullName>
    </recommendedName>
</protein>
<dbReference type="PANTHER" id="PTHR43476">
    <property type="entry name" value="3-(3-HYDROXY-PHENYL)PROPIONATE/3-HYDROXYCINNAMIC ACID HYDROXYLASE"/>
    <property type="match status" value="1"/>
</dbReference>
<feature type="domain" description="FAD-binding" evidence="3">
    <location>
        <begin position="137"/>
        <end position="333"/>
    </location>
</feature>
<name>A0ABN3BTG6_9MICC</name>
<dbReference type="InterPro" id="IPR002938">
    <property type="entry name" value="FAD-bd"/>
</dbReference>
<dbReference type="EMBL" id="BAAAQW010000005">
    <property type="protein sequence ID" value="GAA2200014.1"/>
    <property type="molecule type" value="Genomic_DNA"/>
</dbReference>
<dbReference type="PANTHER" id="PTHR43476:SF4">
    <property type="entry name" value="BLR0106 PROTEIN"/>
    <property type="match status" value="1"/>
</dbReference>
<comment type="caution">
    <text evidence="4">The sequence shown here is derived from an EMBL/GenBank/DDBJ whole genome shotgun (WGS) entry which is preliminary data.</text>
</comment>
<accession>A0ABN3BTG6</accession>
<dbReference type="RefSeq" id="WP_344299437.1">
    <property type="nucleotide sequence ID" value="NZ_BAAAQW010000005.1"/>
</dbReference>
<dbReference type="Gene3D" id="3.50.50.60">
    <property type="entry name" value="FAD/NAD(P)-binding domain"/>
    <property type="match status" value="1"/>
</dbReference>
<dbReference type="InterPro" id="IPR036188">
    <property type="entry name" value="FAD/NAD-bd_sf"/>
</dbReference>
<dbReference type="Pfam" id="PF01494">
    <property type="entry name" value="FAD_binding_3"/>
    <property type="match status" value="1"/>
</dbReference>
<evidence type="ECO:0000313" key="5">
    <source>
        <dbReference type="Proteomes" id="UP001500432"/>
    </source>
</evidence>
<proteinExistence type="predicted"/>
<evidence type="ECO:0000259" key="3">
    <source>
        <dbReference type="Pfam" id="PF01494"/>
    </source>
</evidence>
<keyword evidence="1" id="KW-0560">Oxidoreductase</keyword>
<evidence type="ECO:0000256" key="2">
    <source>
        <dbReference type="ARBA" id="ARBA00023027"/>
    </source>
</evidence>
<dbReference type="InterPro" id="IPR050631">
    <property type="entry name" value="PheA/TfdB_FAD_monoxygenase"/>
</dbReference>
<evidence type="ECO:0000256" key="1">
    <source>
        <dbReference type="ARBA" id="ARBA00023002"/>
    </source>
</evidence>
<gene>
    <name evidence="4" type="ORF">GCM10009849_18740</name>
</gene>
<keyword evidence="5" id="KW-1185">Reference proteome</keyword>
<dbReference type="PRINTS" id="PR00420">
    <property type="entry name" value="RNGMNOXGNASE"/>
</dbReference>
<organism evidence="4 5">
    <name type="scientific">Sinomonas flava</name>
    <dbReference type="NCBI Taxonomy" id="496857"/>
    <lineage>
        <taxon>Bacteria</taxon>
        <taxon>Bacillati</taxon>
        <taxon>Actinomycetota</taxon>
        <taxon>Actinomycetes</taxon>
        <taxon>Micrococcales</taxon>
        <taxon>Micrococcaceae</taxon>
        <taxon>Sinomonas</taxon>
    </lineage>
</organism>